<keyword evidence="3 6" id="KW-0812">Transmembrane</keyword>
<evidence type="ECO:0000256" key="4">
    <source>
        <dbReference type="ARBA" id="ARBA00022989"/>
    </source>
</evidence>
<dbReference type="RefSeq" id="WP_008334648.1">
    <property type="nucleotide sequence ID" value="NZ_CH902578.1"/>
</dbReference>
<feature type="transmembrane region" description="Helical" evidence="6">
    <location>
        <begin position="216"/>
        <end position="233"/>
    </location>
</feature>
<sequence length="339" mass="36573">MDMPNARFLNRHRFSLWELVPLIVAIGCYYLFPGYLTLGAAVLVMAIFAVSLDLVIGYAGIVTLGHSVFFGVGAYGAAKLSIAGIDTPIAAALIAGAMASLLAVLTGPFVLRLKHLPLIMVTVAIAAIAHEAANKMSWLTGGHDGLPNLTFEPVLGLFKWSIWGTTSYLYVLAWLVLLVIISRIVVSSSFGMALQGIRQNELRMRVMGAPVLKQQVIIYTYSAFLAGIAGALYAQTNNFVSLETLTVDLGVFALAMIVLGGLGRIYGAIIGAAVYMIVQYLAQQWDPYFWMLAIGVLLVLVVRFGKGGLLGIAEKAWLRVRPARPAFTPAKREKLEPGE</sequence>
<dbReference type="STRING" id="314271.RB2654_19393"/>
<dbReference type="GO" id="GO:0015658">
    <property type="term" value="F:branched-chain amino acid transmembrane transporter activity"/>
    <property type="evidence" value="ECO:0007669"/>
    <property type="project" value="InterPro"/>
</dbReference>
<proteinExistence type="predicted"/>
<comment type="subcellular location">
    <subcellularLocation>
        <location evidence="1">Cell membrane</location>
        <topology evidence="1">Multi-pass membrane protein</topology>
    </subcellularLocation>
</comment>
<comment type="caution">
    <text evidence="7">The sequence shown here is derived from an EMBL/GenBank/DDBJ whole genome shotgun (WGS) entry which is preliminary data.</text>
</comment>
<evidence type="ECO:0000256" key="2">
    <source>
        <dbReference type="ARBA" id="ARBA00022475"/>
    </source>
</evidence>
<feature type="transmembrane region" description="Helical" evidence="6">
    <location>
        <begin position="288"/>
        <end position="305"/>
    </location>
</feature>
<feature type="transmembrane region" description="Helical" evidence="6">
    <location>
        <begin position="89"/>
        <end position="110"/>
    </location>
</feature>
<feature type="transmembrane region" description="Helical" evidence="6">
    <location>
        <begin position="168"/>
        <end position="195"/>
    </location>
</feature>
<dbReference type="Proteomes" id="UP000002931">
    <property type="component" value="Unassembled WGS sequence"/>
</dbReference>
<evidence type="ECO:0000313" key="7">
    <source>
        <dbReference type="EMBL" id="EAQ14780.1"/>
    </source>
</evidence>
<feature type="transmembrane region" description="Helical" evidence="6">
    <location>
        <begin position="20"/>
        <end position="49"/>
    </location>
</feature>
<dbReference type="OrthoDB" id="9804361at2"/>
<dbReference type="CDD" id="cd06581">
    <property type="entry name" value="TM_PBP1_LivM_like"/>
    <property type="match status" value="1"/>
</dbReference>
<dbReference type="HOGENOM" id="CLU_031365_0_1_5"/>
<keyword evidence="5 6" id="KW-0472">Membrane</keyword>
<protein>
    <submittedName>
        <fullName evidence="7">Probable transmembrane abc transporter protein</fullName>
    </submittedName>
</protein>
<evidence type="ECO:0000256" key="3">
    <source>
        <dbReference type="ARBA" id="ARBA00022692"/>
    </source>
</evidence>
<dbReference type="Pfam" id="PF02653">
    <property type="entry name" value="BPD_transp_2"/>
    <property type="match status" value="1"/>
</dbReference>
<dbReference type="InterPro" id="IPR043428">
    <property type="entry name" value="LivM-like"/>
</dbReference>
<reference evidence="7 8" key="1">
    <citation type="journal article" date="2010" name="J. Bacteriol.">
        <title>Genome sequences of Pelagibaca bermudensis HTCC2601T and Maritimibacter alkaliphilus HTCC2654T, the type strains of two marine Roseobacter genera.</title>
        <authorList>
            <person name="Thrash J.C."/>
            <person name="Cho J.C."/>
            <person name="Ferriera S."/>
            <person name="Johnson J."/>
            <person name="Vergin K.L."/>
            <person name="Giovannoni S.J."/>
        </authorList>
    </citation>
    <scope>NUCLEOTIDE SEQUENCE [LARGE SCALE GENOMIC DNA]</scope>
    <source>
        <strain evidence="7 8">HTCC2654</strain>
    </source>
</reference>
<evidence type="ECO:0000313" key="8">
    <source>
        <dbReference type="Proteomes" id="UP000002931"/>
    </source>
</evidence>
<dbReference type="EMBL" id="AAMT01000001">
    <property type="protein sequence ID" value="EAQ14780.1"/>
    <property type="molecule type" value="Genomic_DNA"/>
</dbReference>
<dbReference type="AlphaFoldDB" id="A3VA39"/>
<evidence type="ECO:0000256" key="1">
    <source>
        <dbReference type="ARBA" id="ARBA00004651"/>
    </source>
</evidence>
<gene>
    <name evidence="7" type="ORF">RB2654_19393</name>
</gene>
<organism evidence="7 8">
    <name type="scientific">Maritimibacter alkaliphilus HTCC2654</name>
    <dbReference type="NCBI Taxonomy" id="314271"/>
    <lineage>
        <taxon>Bacteria</taxon>
        <taxon>Pseudomonadati</taxon>
        <taxon>Pseudomonadota</taxon>
        <taxon>Alphaproteobacteria</taxon>
        <taxon>Rhodobacterales</taxon>
        <taxon>Roseobacteraceae</taxon>
        <taxon>Maritimibacter</taxon>
    </lineage>
</organism>
<dbReference type="InterPro" id="IPR001851">
    <property type="entry name" value="ABC_transp_permease"/>
</dbReference>
<keyword evidence="8" id="KW-1185">Reference proteome</keyword>
<accession>A3VA39</accession>
<dbReference type="GO" id="GO:0005886">
    <property type="term" value="C:plasma membrane"/>
    <property type="evidence" value="ECO:0007669"/>
    <property type="project" value="UniProtKB-SubCell"/>
</dbReference>
<keyword evidence="2" id="KW-1003">Cell membrane</keyword>
<keyword evidence="4 6" id="KW-1133">Transmembrane helix</keyword>
<evidence type="ECO:0000256" key="6">
    <source>
        <dbReference type="SAM" id="Phobius"/>
    </source>
</evidence>
<dbReference type="PANTHER" id="PTHR30482:SF17">
    <property type="entry name" value="ABC TRANSPORTER ATP-BINDING PROTEIN"/>
    <property type="match status" value="1"/>
</dbReference>
<dbReference type="PANTHER" id="PTHR30482">
    <property type="entry name" value="HIGH-AFFINITY BRANCHED-CHAIN AMINO ACID TRANSPORT SYSTEM PERMEASE"/>
    <property type="match status" value="1"/>
</dbReference>
<feature type="transmembrane region" description="Helical" evidence="6">
    <location>
        <begin position="55"/>
        <end position="77"/>
    </location>
</feature>
<evidence type="ECO:0000256" key="5">
    <source>
        <dbReference type="ARBA" id="ARBA00023136"/>
    </source>
</evidence>
<dbReference type="eggNOG" id="COG4177">
    <property type="taxonomic scope" value="Bacteria"/>
</dbReference>
<name>A3VA39_9RHOB</name>